<feature type="transmembrane region" description="Helical" evidence="1">
    <location>
        <begin position="31"/>
        <end position="51"/>
    </location>
</feature>
<evidence type="ECO:0000256" key="1">
    <source>
        <dbReference type="SAM" id="Phobius"/>
    </source>
</evidence>
<keyword evidence="1" id="KW-0472">Membrane</keyword>
<dbReference type="EMBL" id="LUGH01000089">
    <property type="protein sequence ID" value="OBZ89558.1"/>
    <property type="molecule type" value="Genomic_DNA"/>
</dbReference>
<evidence type="ECO:0000313" key="3">
    <source>
        <dbReference type="Proteomes" id="UP000093000"/>
    </source>
</evidence>
<protein>
    <submittedName>
        <fullName evidence="2">Uncharacterized protein</fullName>
    </submittedName>
</protein>
<organism evidence="2 3">
    <name type="scientific">Choanephora cucurbitarum</name>
    <dbReference type="NCBI Taxonomy" id="101091"/>
    <lineage>
        <taxon>Eukaryota</taxon>
        <taxon>Fungi</taxon>
        <taxon>Fungi incertae sedis</taxon>
        <taxon>Mucoromycota</taxon>
        <taxon>Mucoromycotina</taxon>
        <taxon>Mucoromycetes</taxon>
        <taxon>Mucorales</taxon>
        <taxon>Mucorineae</taxon>
        <taxon>Choanephoraceae</taxon>
        <taxon>Choanephoroideae</taxon>
        <taxon>Choanephora</taxon>
    </lineage>
</organism>
<comment type="caution">
    <text evidence="2">The sequence shown here is derived from an EMBL/GenBank/DDBJ whole genome shotgun (WGS) entry which is preliminary data.</text>
</comment>
<accession>A0A1C7NKM7</accession>
<keyword evidence="3" id="KW-1185">Reference proteome</keyword>
<proteinExistence type="predicted"/>
<keyword evidence="1" id="KW-1133">Transmembrane helix</keyword>
<reference evidence="2 3" key="1">
    <citation type="submission" date="2016-03" db="EMBL/GenBank/DDBJ databases">
        <title>Choanephora cucurbitarum.</title>
        <authorList>
            <person name="Min B."/>
            <person name="Park H."/>
            <person name="Park J.-H."/>
            <person name="Shin H.-D."/>
            <person name="Choi I.-G."/>
        </authorList>
    </citation>
    <scope>NUCLEOTIDE SEQUENCE [LARGE SCALE GENOMIC DNA]</scope>
    <source>
        <strain evidence="2 3">KUS-F28377</strain>
    </source>
</reference>
<dbReference type="OrthoDB" id="2273539at2759"/>
<dbReference type="AlphaFoldDB" id="A0A1C7NKM7"/>
<name>A0A1C7NKM7_9FUNG</name>
<evidence type="ECO:0000313" key="2">
    <source>
        <dbReference type="EMBL" id="OBZ89558.1"/>
    </source>
</evidence>
<dbReference type="Proteomes" id="UP000093000">
    <property type="component" value="Unassembled WGS sequence"/>
</dbReference>
<dbReference type="InParanoid" id="A0A1C7NKM7"/>
<sequence>MIKDGEGFKLRLEWKPRDDLMSKILLSNPKVINLVIHSLIGTALIAFTTYASSNNHTVVQTERTDGSLSGIVHASIEPLPPVLIEIQYQVSQDFML</sequence>
<gene>
    <name evidence="2" type="ORF">A0J61_02382</name>
</gene>
<keyword evidence="1" id="KW-0812">Transmembrane</keyword>